<evidence type="ECO:0000256" key="3">
    <source>
        <dbReference type="ARBA" id="ARBA00023015"/>
    </source>
</evidence>
<keyword evidence="3" id="KW-0805">Transcription regulation</keyword>
<dbReference type="InterPro" id="IPR036390">
    <property type="entry name" value="WH_DNA-bd_sf"/>
</dbReference>
<dbReference type="InterPro" id="IPR015421">
    <property type="entry name" value="PyrdxlP-dep_Trfase_major"/>
</dbReference>
<dbReference type="PANTHER" id="PTHR46577">
    <property type="entry name" value="HTH-TYPE TRANSCRIPTIONAL REGULATORY PROTEIN GABR"/>
    <property type="match status" value="1"/>
</dbReference>
<evidence type="ECO:0000256" key="4">
    <source>
        <dbReference type="ARBA" id="ARBA00023125"/>
    </source>
</evidence>
<dbReference type="PROSITE" id="PS50949">
    <property type="entry name" value="HTH_GNTR"/>
    <property type="match status" value="1"/>
</dbReference>
<keyword evidence="4" id="KW-0238">DNA-binding</keyword>
<dbReference type="EMBL" id="VFPV01000002">
    <property type="protein sequence ID" value="TQN02989.1"/>
    <property type="molecule type" value="Genomic_DNA"/>
</dbReference>
<dbReference type="InterPro" id="IPR000524">
    <property type="entry name" value="Tscrpt_reg_HTH_GntR"/>
</dbReference>
<dbReference type="GO" id="GO:0003677">
    <property type="term" value="F:DNA binding"/>
    <property type="evidence" value="ECO:0007669"/>
    <property type="project" value="UniProtKB-KW"/>
</dbReference>
<dbReference type="CDD" id="cd00609">
    <property type="entry name" value="AAT_like"/>
    <property type="match status" value="1"/>
</dbReference>
<proteinExistence type="inferred from homology"/>
<dbReference type="Gene3D" id="3.40.640.10">
    <property type="entry name" value="Type I PLP-dependent aspartate aminotransferase-like (Major domain)"/>
    <property type="match status" value="1"/>
</dbReference>
<dbReference type="CDD" id="cd07377">
    <property type="entry name" value="WHTH_GntR"/>
    <property type="match status" value="1"/>
</dbReference>
<reference evidence="7 8" key="1">
    <citation type="submission" date="2019-06" db="EMBL/GenBank/DDBJ databases">
        <title>Genomic Encyclopedia of Archaeal and Bacterial Type Strains, Phase II (KMG-II): from individual species to whole genera.</title>
        <authorList>
            <person name="Goeker M."/>
        </authorList>
    </citation>
    <scope>NUCLEOTIDE SEQUENCE [LARGE SCALE GENOMIC DNA]</scope>
    <source>
        <strain evidence="7 8">DSM 7270</strain>
    </source>
</reference>
<dbReference type="Gene3D" id="1.10.10.10">
    <property type="entry name" value="Winged helix-like DNA-binding domain superfamily/Winged helix DNA-binding domain"/>
    <property type="match status" value="1"/>
</dbReference>
<evidence type="ECO:0000259" key="6">
    <source>
        <dbReference type="PROSITE" id="PS50949"/>
    </source>
</evidence>
<dbReference type="SUPFAM" id="SSF46785">
    <property type="entry name" value="Winged helix' DNA-binding domain"/>
    <property type="match status" value="1"/>
</dbReference>
<evidence type="ECO:0000313" key="8">
    <source>
        <dbReference type="Proteomes" id="UP000316993"/>
    </source>
</evidence>
<dbReference type="InterPro" id="IPR036388">
    <property type="entry name" value="WH-like_DNA-bd_sf"/>
</dbReference>
<evidence type="ECO:0000256" key="5">
    <source>
        <dbReference type="ARBA" id="ARBA00023163"/>
    </source>
</evidence>
<gene>
    <name evidence="7" type="ORF">BDD18_1642</name>
</gene>
<dbReference type="InterPro" id="IPR015424">
    <property type="entry name" value="PyrdxlP-dep_Trfase"/>
</dbReference>
<dbReference type="AlphaFoldDB" id="A0A543L6M4"/>
<dbReference type="InterPro" id="IPR004839">
    <property type="entry name" value="Aminotransferase_I/II_large"/>
</dbReference>
<dbReference type="Pfam" id="PF00155">
    <property type="entry name" value="Aminotran_1_2"/>
    <property type="match status" value="1"/>
</dbReference>
<dbReference type="SUPFAM" id="SSF53383">
    <property type="entry name" value="PLP-dependent transferases"/>
    <property type="match status" value="1"/>
</dbReference>
<dbReference type="SMART" id="SM00345">
    <property type="entry name" value="HTH_GNTR"/>
    <property type="match status" value="1"/>
</dbReference>
<dbReference type="PANTHER" id="PTHR46577:SF1">
    <property type="entry name" value="HTH-TYPE TRANSCRIPTIONAL REGULATORY PROTEIN GABR"/>
    <property type="match status" value="1"/>
</dbReference>
<name>A0A543L6M4_9BURK</name>
<comment type="caution">
    <text evidence="7">The sequence shown here is derived from an EMBL/GenBank/DDBJ whole genome shotgun (WGS) entry which is preliminary data.</text>
</comment>
<keyword evidence="5" id="KW-0804">Transcription</keyword>
<dbReference type="Pfam" id="PF00392">
    <property type="entry name" value="GntR"/>
    <property type="match status" value="1"/>
</dbReference>
<evidence type="ECO:0000256" key="1">
    <source>
        <dbReference type="ARBA" id="ARBA00005384"/>
    </source>
</evidence>
<dbReference type="GO" id="GO:0030170">
    <property type="term" value="F:pyridoxal phosphate binding"/>
    <property type="evidence" value="ECO:0007669"/>
    <property type="project" value="InterPro"/>
</dbReference>
<keyword evidence="2" id="KW-0663">Pyridoxal phosphate</keyword>
<organism evidence="7 8">
    <name type="scientific">Acidovorax temperans</name>
    <dbReference type="NCBI Taxonomy" id="80878"/>
    <lineage>
        <taxon>Bacteria</taxon>
        <taxon>Pseudomonadati</taxon>
        <taxon>Pseudomonadota</taxon>
        <taxon>Betaproteobacteria</taxon>
        <taxon>Burkholderiales</taxon>
        <taxon>Comamonadaceae</taxon>
        <taxon>Acidovorax</taxon>
    </lineage>
</organism>
<dbReference type="Proteomes" id="UP000316993">
    <property type="component" value="Unassembled WGS sequence"/>
</dbReference>
<protein>
    <submittedName>
        <fullName evidence="7">GntR family transcriptional regulator</fullName>
    </submittedName>
</protein>
<feature type="domain" description="HTH gntR-type" evidence="6">
    <location>
        <begin position="17"/>
        <end position="85"/>
    </location>
</feature>
<comment type="similarity">
    <text evidence="1">In the C-terminal section; belongs to the class-I pyridoxal-phosphate-dependent aminotransferase family.</text>
</comment>
<dbReference type="InterPro" id="IPR051446">
    <property type="entry name" value="HTH_trans_reg/aminotransferase"/>
</dbReference>
<accession>A0A543L6M4</accession>
<evidence type="ECO:0000256" key="2">
    <source>
        <dbReference type="ARBA" id="ARBA00022898"/>
    </source>
</evidence>
<evidence type="ECO:0000313" key="7">
    <source>
        <dbReference type="EMBL" id="TQN02989.1"/>
    </source>
</evidence>
<dbReference type="RefSeq" id="WP_142082636.1">
    <property type="nucleotide sequence ID" value="NZ_VFPV01000002.1"/>
</dbReference>
<sequence length="490" mass="52997">MPIARANSTPSAAPSSATLRQQVYAQLRSAIEQGRWPAGTRLPPSRTHAGLLGVSRNTVLWAVQRLLAEGYVEARVGDGTYVAQALAQRPRASAPALAMPPRGLSQRGQLVADTAARWRPPLVPARAFRIGAPEVASFPFAVWDRLARQASQAQRTARAHYLDPAGDPDLRQAVAQWLWASRGIRCDAAQVVVCSGSQQGIDLIARLLLDVGDEVLVEDPGYPGIRASLLGHGALARPVPLDASGLCIAQGAAQWPAARMAVVTPTHQFPTGVRMDLPRRQALLQWARAHDAWVVEDDYDGEFQYGSAAQRVPALCSLPGSERVLYVGTFSKTLHPGLRLGFVVVPPALVEAFAMARAITDRHAPGDTQAVLARFIAEGHLLRHLRRMRELYLHRQQWLIDTLADASDGALQLQPSDRGMHLLHEVPVGIDDEPLARSAQAAGVMLAPLSRYAVQSDRRGWLFGYAGYGDEDIRAAARVVGALAQRASKA</sequence>
<dbReference type="GO" id="GO:0003700">
    <property type="term" value="F:DNA-binding transcription factor activity"/>
    <property type="evidence" value="ECO:0007669"/>
    <property type="project" value="InterPro"/>
</dbReference>